<dbReference type="Proteomes" id="UP001165270">
    <property type="component" value="Unassembled WGS sequence"/>
</dbReference>
<evidence type="ECO:0000256" key="5">
    <source>
        <dbReference type="ARBA" id="ARBA00012136"/>
    </source>
</evidence>
<dbReference type="PIRSF" id="PIRSF000188">
    <property type="entry name" value="Phe_leu_dh"/>
    <property type="match status" value="1"/>
</dbReference>
<evidence type="ECO:0000313" key="15">
    <source>
        <dbReference type="Proteomes" id="UP001165270"/>
    </source>
</evidence>
<proteinExistence type="inferred from homology"/>
<evidence type="ECO:0000256" key="2">
    <source>
        <dbReference type="ARBA" id="ARBA00005109"/>
    </source>
</evidence>
<dbReference type="InterPro" id="IPR006096">
    <property type="entry name" value="Glu/Leu/Phe/Val/Trp_DH_C"/>
</dbReference>
<dbReference type="PRINTS" id="PR00082">
    <property type="entry name" value="GLFDHDRGNASE"/>
</dbReference>
<evidence type="ECO:0000256" key="1">
    <source>
        <dbReference type="ARBA" id="ARBA00004496"/>
    </source>
</evidence>
<dbReference type="InterPro" id="IPR006095">
    <property type="entry name" value="Glu/Leu/Phe/Val/Trp_DH"/>
</dbReference>
<accession>A0ABS9XIF6</accession>
<protein>
    <recommendedName>
        <fullName evidence="6">Valine dehydrogenase</fullName>
        <ecNumber evidence="5">1.4.1.23</ecNumber>
    </recommendedName>
</protein>
<evidence type="ECO:0000313" key="14">
    <source>
        <dbReference type="EMBL" id="MCI3241788.1"/>
    </source>
</evidence>
<dbReference type="Pfam" id="PF02812">
    <property type="entry name" value="ELFV_dehydrog_N"/>
    <property type="match status" value="1"/>
</dbReference>
<dbReference type="SMART" id="SM00997">
    <property type="entry name" value="AdoHcyase_NAD"/>
    <property type="match status" value="1"/>
</dbReference>
<dbReference type="InterPro" id="IPR016211">
    <property type="entry name" value="Glu/Phe/Leu/Val/Trp_DH_bac/arc"/>
</dbReference>
<dbReference type="InterPro" id="IPR036291">
    <property type="entry name" value="NAD(P)-bd_dom_sf"/>
</dbReference>
<dbReference type="EMBL" id="JALDAX010000006">
    <property type="protein sequence ID" value="MCI3241788.1"/>
    <property type="molecule type" value="Genomic_DNA"/>
</dbReference>
<keyword evidence="9" id="KW-0520">NAD</keyword>
<gene>
    <name evidence="14" type="ORF">MQN93_18885</name>
</gene>
<comment type="pathway">
    <text evidence="2">Amino-acid degradation; L-valine degradation.</text>
</comment>
<keyword evidence="7" id="KW-0101">Branched-chain amino acid catabolism</keyword>
<organism evidence="14 15">
    <name type="scientific">Streptomyces spinosisporus</name>
    <dbReference type="NCBI Taxonomy" id="2927582"/>
    <lineage>
        <taxon>Bacteria</taxon>
        <taxon>Bacillati</taxon>
        <taxon>Actinomycetota</taxon>
        <taxon>Actinomycetes</taxon>
        <taxon>Kitasatosporales</taxon>
        <taxon>Streptomycetaceae</taxon>
        <taxon>Streptomyces</taxon>
    </lineage>
</organism>
<dbReference type="SUPFAM" id="SSF53223">
    <property type="entry name" value="Aminoacid dehydrogenase-like, N-terminal domain"/>
    <property type="match status" value="1"/>
</dbReference>
<dbReference type="SUPFAM" id="SSF51735">
    <property type="entry name" value="NAD(P)-binding Rossmann-fold domains"/>
    <property type="match status" value="1"/>
</dbReference>
<dbReference type="SMART" id="SM00839">
    <property type="entry name" value="ELFV_dehydrog"/>
    <property type="match status" value="1"/>
</dbReference>
<comment type="caution">
    <text evidence="14">The sequence shown here is derived from an EMBL/GenBank/DDBJ whole genome shotgun (WGS) entry which is preliminary data.</text>
</comment>
<dbReference type="PANTHER" id="PTHR42722">
    <property type="entry name" value="LEUCINE DEHYDROGENASE"/>
    <property type="match status" value="1"/>
</dbReference>
<dbReference type="Gene3D" id="3.40.50.10860">
    <property type="entry name" value="Leucine Dehydrogenase, chain A, domain 1"/>
    <property type="match status" value="1"/>
</dbReference>
<dbReference type="InterPro" id="IPR006097">
    <property type="entry name" value="Glu/Leu/Phe/Val/Trp_DH_dimer"/>
</dbReference>
<keyword evidence="15" id="KW-1185">Reference proteome</keyword>
<evidence type="ECO:0000256" key="9">
    <source>
        <dbReference type="ARBA" id="ARBA00023027"/>
    </source>
</evidence>
<evidence type="ECO:0000256" key="11">
    <source>
        <dbReference type="RuleBase" id="RU004417"/>
    </source>
</evidence>
<evidence type="ECO:0000256" key="10">
    <source>
        <dbReference type="ARBA" id="ARBA00048547"/>
    </source>
</evidence>
<dbReference type="InterPro" id="IPR015878">
    <property type="entry name" value="Ado_hCys_hydrolase_NAD-bd"/>
</dbReference>
<feature type="domain" description="Glutamate/phenylalanine/leucine/valine/L-tryptophan dehydrogenase C-terminal" evidence="12">
    <location>
        <begin position="144"/>
        <end position="346"/>
    </location>
</feature>
<comment type="subunit">
    <text evidence="4">Homodimer.</text>
</comment>
<keyword evidence="8 11" id="KW-0560">Oxidoreductase</keyword>
<dbReference type="EC" id="1.4.1.23" evidence="5"/>
<comment type="subcellular location">
    <subcellularLocation>
        <location evidence="1">Cytoplasm</location>
    </subcellularLocation>
</comment>
<reference evidence="14" key="1">
    <citation type="submission" date="2022-03" db="EMBL/GenBank/DDBJ databases">
        <title>Streptomyces 7R015 and 7R016 isolated from Barleria lupulina in Thailand.</title>
        <authorList>
            <person name="Kanchanasin P."/>
            <person name="Phongsopitanun W."/>
            <person name="Tanasupawat S."/>
        </authorList>
    </citation>
    <scope>NUCLEOTIDE SEQUENCE</scope>
    <source>
        <strain evidence="14">7R016</strain>
    </source>
</reference>
<evidence type="ECO:0000256" key="8">
    <source>
        <dbReference type="ARBA" id="ARBA00023002"/>
    </source>
</evidence>
<dbReference type="InterPro" id="IPR046346">
    <property type="entry name" value="Aminoacid_DH-like_N_sf"/>
</dbReference>
<evidence type="ECO:0000256" key="7">
    <source>
        <dbReference type="ARBA" id="ARBA00022456"/>
    </source>
</evidence>
<evidence type="ECO:0000256" key="6">
    <source>
        <dbReference type="ARBA" id="ARBA00017332"/>
    </source>
</evidence>
<dbReference type="RefSeq" id="WP_242710414.1">
    <property type="nucleotide sequence ID" value="NZ_JALDAX010000006.1"/>
</dbReference>
<evidence type="ECO:0000256" key="3">
    <source>
        <dbReference type="ARBA" id="ARBA00006382"/>
    </source>
</evidence>
<comment type="similarity">
    <text evidence="3 11">Belongs to the Glu/Leu/Phe/Val dehydrogenases family.</text>
</comment>
<evidence type="ECO:0000256" key="4">
    <source>
        <dbReference type="ARBA" id="ARBA00011738"/>
    </source>
</evidence>
<dbReference type="PANTHER" id="PTHR42722:SF1">
    <property type="entry name" value="VALINE DEHYDROGENASE"/>
    <property type="match status" value="1"/>
</dbReference>
<name>A0ABS9XIF6_9ACTN</name>
<dbReference type="Pfam" id="PF00208">
    <property type="entry name" value="ELFV_dehydrog"/>
    <property type="match status" value="1"/>
</dbReference>
<sequence length="353" mass="36407">MSQAFAHEEVVIRRGGRSRLPLIVAIHSRALGPAVGGCRLRHYDSWQDGLADALRLSEAMTYKAAVAGLDFGGGKSVIALDKDTELTADRRRSALEDLGELIASFDGSYRTGPDIGTGPQDMVVLKRFSPYAYCTPEEHGGTGNSGAPTAAGVLAALRAGARHVFGDASCAGRTVVISGYGSVGGGVAAGLAAEGAHVVVSDVERSRKDDALARGYGWVEPDEALSAPADILVPAAVGGVLNDETVPRLAAPLVVGPANNQLTDESVADALAERGIVWVPDYVAGAGGIVYVLSRESEDYGHEAAGKRVEGIGDTVSRVLDVARSTGVTPLRAARQIAERRLAVNGGGDAKAS</sequence>
<evidence type="ECO:0000259" key="12">
    <source>
        <dbReference type="SMART" id="SM00839"/>
    </source>
</evidence>
<feature type="domain" description="S-adenosyl-L-homocysteine hydrolase NAD binding" evidence="13">
    <location>
        <begin position="163"/>
        <end position="287"/>
    </location>
</feature>
<comment type="catalytic activity">
    <reaction evidence="10">
        <text>L-valine + NAD(+) + H2O = 3-methyl-2-oxobutanoate + NH4(+) + NADH + H(+)</text>
        <dbReference type="Rhea" id="RHEA:30763"/>
        <dbReference type="ChEBI" id="CHEBI:11851"/>
        <dbReference type="ChEBI" id="CHEBI:15377"/>
        <dbReference type="ChEBI" id="CHEBI:15378"/>
        <dbReference type="ChEBI" id="CHEBI:28938"/>
        <dbReference type="ChEBI" id="CHEBI:57540"/>
        <dbReference type="ChEBI" id="CHEBI:57762"/>
        <dbReference type="ChEBI" id="CHEBI:57945"/>
        <dbReference type="EC" id="1.4.1.23"/>
    </reaction>
</comment>
<dbReference type="Gene3D" id="3.40.50.720">
    <property type="entry name" value="NAD(P)-binding Rossmann-like Domain"/>
    <property type="match status" value="1"/>
</dbReference>
<evidence type="ECO:0000259" key="13">
    <source>
        <dbReference type="SMART" id="SM00997"/>
    </source>
</evidence>